<evidence type="ECO:0000313" key="2">
    <source>
        <dbReference type="EMBL" id="CAG2189164.1"/>
    </source>
</evidence>
<dbReference type="EMBL" id="CAJPWZ010000285">
    <property type="protein sequence ID" value="CAG2189164.1"/>
    <property type="molecule type" value="Genomic_DNA"/>
</dbReference>
<feature type="signal peptide" evidence="1">
    <location>
        <begin position="1"/>
        <end position="17"/>
    </location>
</feature>
<accession>A0A8S3Q4S1</accession>
<dbReference type="Proteomes" id="UP000683360">
    <property type="component" value="Unassembled WGS sequence"/>
</dbReference>
<gene>
    <name evidence="2" type="ORF">MEDL_4532</name>
</gene>
<feature type="chain" id="PRO_5035917910" evidence="1">
    <location>
        <begin position="18"/>
        <end position="172"/>
    </location>
</feature>
<organism evidence="2 3">
    <name type="scientific">Mytilus edulis</name>
    <name type="common">Blue mussel</name>
    <dbReference type="NCBI Taxonomy" id="6550"/>
    <lineage>
        <taxon>Eukaryota</taxon>
        <taxon>Metazoa</taxon>
        <taxon>Spiralia</taxon>
        <taxon>Lophotrochozoa</taxon>
        <taxon>Mollusca</taxon>
        <taxon>Bivalvia</taxon>
        <taxon>Autobranchia</taxon>
        <taxon>Pteriomorphia</taxon>
        <taxon>Mytilida</taxon>
        <taxon>Mytiloidea</taxon>
        <taxon>Mytilidae</taxon>
        <taxon>Mytilinae</taxon>
        <taxon>Mytilus</taxon>
    </lineage>
</organism>
<reference evidence="2" key="1">
    <citation type="submission" date="2021-03" db="EMBL/GenBank/DDBJ databases">
        <authorList>
            <person name="Bekaert M."/>
        </authorList>
    </citation>
    <scope>NUCLEOTIDE SEQUENCE</scope>
</reference>
<protein>
    <submittedName>
        <fullName evidence="2">Uncharacterized protein</fullName>
    </submittedName>
</protein>
<keyword evidence="1" id="KW-0732">Signal</keyword>
<proteinExistence type="predicted"/>
<evidence type="ECO:0000256" key="1">
    <source>
        <dbReference type="SAM" id="SignalP"/>
    </source>
</evidence>
<evidence type="ECO:0000313" key="3">
    <source>
        <dbReference type="Proteomes" id="UP000683360"/>
    </source>
</evidence>
<dbReference type="AlphaFoldDB" id="A0A8S3Q4S1"/>
<comment type="caution">
    <text evidence="2">The sequence shown here is derived from an EMBL/GenBank/DDBJ whole genome shotgun (WGS) entry which is preliminary data.</text>
</comment>
<name>A0A8S3Q4S1_MYTED</name>
<sequence>MLLGIFVTISLFGLVISDQCSTSVSNFQIANFGNANLDVDSYIKISQSLSEMKQTTLRMEQKLHRMYSGDYLAISYTCLGACKECIYFTPDCEGFADGIYDNMYILHGYYFECRDERNIYGGANPCKTNMAPHNGEYQQLFGGLETGSYATVVKMETIEANGWKGVISTTLV</sequence>
<keyword evidence="3" id="KW-1185">Reference proteome</keyword>
<dbReference type="OrthoDB" id="6131869at2759"/>